<dbReference type="GO" id="GO:0006811">
    <property type="term" value="P:monoatomic ion transport"/>
    <property type="evidence" value="ECO:0007669"/>
    <property type="project" value="UniProtKB-KW"/>
</dbReference>
<dbReference type="Pfam" id="PF18412">
    <property type="entry name" value="Wza_C"/>
    <property type="match status" value="1"/>
</dbReference>
<organism evidence="18 19">
    <name type="scientific">Roseovarius nubinhibens (strain ATCC BAA-591 / DSM 15170 / ISM)</name>
    <dbReference type="NCBI Taxonomy" id="89187"/>
    <lineage>
        <taxon>Bacteria</taxon>
        <taxon>Pseudomonadati</taxon>
        <taxon>Pseudomonadota</taxon>
        <taxon>Alphaproteobacteria</taxon>
        <taxon>Rhodobacterales</taxon>
        <taxon>Roseobacteraceae</taxon>
        <taxon>Roseovarius</taxon>
    </lineage>
</organism>
<dbReference type="GO" id="GO:0046930">
    <property type="term" value="C:pore complex"/>
    <property type="evidence" value="ECO:0007669"/>
    <property type="project" value="UniProtKB-KW"/>
</dbReference>
<keyword evidence="19" id="KW-1185">Reference proteome</keyword>
<keyword evidence="8" id="KW-0625">Polysaccharide transport</keyword>
<evidence type="ECO:0000259" key="17">
    <source>
        <dbReference type="Pfam" id="PF22461"/>
    </source>
</evidence>
<accession>A3SJN2</accession>
<evidence type="ECO:0000256" key="10">
    <source>
        <dbReference type="ARBA" id="ARBA00023114"/>
    </source>
</evidence>
<feature type="domain" description="Outer-membrane lipoprotein Wza C-terminal" evidence="16">
    <location>
        <begin position="397"/>
        <end position="412"/>
    </location>
</feature>
<reference evidence="18 19" key="1">
    <citation type="submission" date="2005-12" db="EMBL/GenBank/DDBJ databases">
        <authorList>
            <person name="Moran M.A."/>
            <person name="Ferriera S."/>
            <person name="Johnson J."/>
            <person name="Kravitz S."/>
            <person name="Halpern A."/>
            <person name="Remington K."/>
            <person name="Beeson K."/>
            <person name="Tran B."/>
            <person name="Rogers Y.-H."/>
            <person name="Friedman R."/>
            <person name="Venter J.C."/>
        </authorList>
    </citation>
    <scope>NUCLEOTIDE SEQUENCE [LARGE SCALE GENOMIC DNA]</scope>
    <source>
        <strain evidence="19">ATCC BAA-591 / DSM 15170 / ISM</strain>
    </source>
</reference>
<evidence type="ECO:0000256" key="11">
    <source>
        <dbReference type="ARBA" id="ARBA00023136"/>
    </source>
</evidence>
<evidence type="ECO:0000256" key="7">
    <source>
        <dbReference type="ARBA" id="ARBA00022729"/>
    </source>
</evidence>
<keyword evidence="6" id="KW-0812">Transmembrane</keyword>
<dbReference type="PANTHER" id="PTHR33619">
    <property type="entry name" value="POLYSACCHARIDE EXPORT PROTEIN GFCE-RELATED"/>
    <property type="match status" value="1"/>
</dbReference>
<evidence type="ECO:0000313" key="19">
    <source>
        <dbReference type="Proteomes" id="UP000005954"/>
    </source>
</evidence>
<dbReference type="GO" id="GO:0015288">
    <property type="term" value="F:porin activity"/>
    <property type="evidence" value="ECO:0007669"/>
    <property type="project" value="UniProtKB-KW"/>
</dbReference>
<dbReference type="RefSeq" id="WP_009812964.1">
    <property type="nucleotide sequence ID" value="NZ_CH724156.1"/>
</dbReference>
<dbReference type="Pfam" id="PF22461">
    <property type="entry name" value="SLBB_2"/>
    <property type="match status" value="2"/>
</dbReference>
<comment type="subcellular location">
    <subcellularLocation>
        <location evidence="1">Cell outer membrane</location>
        <topology evidence="1">Multi-pass membrane protein</topology>
    </subcellularLocation>
</comment>
<dbReference type="Gene3D" id="3.30.1950.10">
    <property type="entry name" value="wza like domain"/>
    <property type="match status" value="1"/>
</dbReference>
<comment type="similarity">
    <text evidence="2">Belongs to the BexD/CtrA/VexA family.</text>
</comment>
<dbReference type="Proteomes" id="UP000005954">
    <property type="component" value="Unassembled WGS sequence"/>
</dbReference>
<keyword evidence="11" id="KW-0472">Membrane</keyword>
<proteinExistence type="inferred from homology"/>
<dbReference type="InterPro" id="IPR054765">
    <property type="entry name" value="SLBB_dom"/>
</dbReference>
<dbReference type="GO" id="GO:0015159">
    <property type="term" value="F:polysaccharide transmembrane transporter activity"/>
    <property type="evidence" value="ECO:0007669"/>
    <property type="project" value="InterPro"/>
</dbReference>
<gene>
    <name evidence="18" type="ORF">ISM_04700</name>
</gene>
<dbReference type="eggNOG" id="COG1596">
    <property type="taxonomic scope" value="Bacteria"/>
</dbReference>
<name>A3SJN2_ROSNI</name>
<keyword evidence="5" id="KW-0762">Sugar transport</keyword>
<dbReference type="Gene3D" id="3.10.560.10">
    <property type="entry name" value="Outer membrane lipoprotein wza domain like"/>
    <property type="match status" value="3"/>
</dbReference>
<evidence type="ECO:0000256" key="14">
    <source>
        <dbReference type="ARBA" id="ARBA00023288"/>
    </source>
</evidence>
<evidence type="ECO:0000313" key="18">
    <source>
        <dbReference type="EMBL" id="EAP77563.1"/>
    </source>
</evidence>
<dbReference type="STRING" id="89187.ISM_04700"/>
<evidence type="ECO:0000256" key="9">
    <source>
        <dbReference type="ARBA" id="ARBA00023065"/>
    </source>
</evidence>
<keyword evidence="4" id="KW-1134">Transmembrane beta strand</keyword>
<evidence type="ECO:0000256" key="12">
    <source>
        <dbReference type="ARBA" id="ARBA00023139"/>
    </source>
</evidence>
<evidence type="ECO:0000256" key="1">
    <source>
        <dbReference type="ARBA" id="ARBA00004571"/>
    </source>
</evidence>
<keyword evidence="13" id="KW-0998">Cell outer membrane</keyword>
<dbReference type="Pfam" id="PF02563">
    <property type="entry name" value="Poly_export"/>
    <property type="match status" value="1"/>
</dbReference>
<evidence type="ECO:0000256" key="5">
    <source>
        <dbReference type="ARBA" id="ARBA00022597"/>
    </source>
</evidence>
<protein>
    <submittedName>
        <fullName evidence="18">Putative function in exopolysaccharide production</fullName>
    </submittedName>
</protein>
<feature type="domain" description="SLBB" evidence="17">
    <location>
        <begin position="310"/>
        <end position="392"/>
    </location>
</feature>
<dbReference type="HOGENOM" id="CLU_650323_0_0_5"/>
<evidence type="ECO:0000256" key="4">
    <source>
        <dbReference type="ARBA" id="ARBA00022452"/>
    </source>
</evidence>
<keyword evidence="10" id="KW-0626">Porin</keyword>
<evidence type="ECO:0000259" key="15">
    <source>
        <dbReference type="Pfam" id="PF02563"/>
    </source>
</evidence>
<evidence type="ECO:0000256" key="13">
    <source>
        <dbReference type="ARBA" id="ARBA00023237"/>
    </source>
</evidence>
<sequence>MPANSPNVDVVRLDAATVASANRSTYTPKTLPAAFFQTAGTDAGIYGVGSSPEPVVDRQIKPTALPMRTPPSAPVVPYRVGVGDVLLLSSPDAGNTVEELSGLLAAQNRRQGYTVQDDGAIAVPDVGRIKVAGLTLEEAEAQVFQRLISSQMDPSFSLEVSEFNSKRVSVGGAVSKPAVVPITLVSLTLEEALAAAGGISTRDEDYTLIRLYRDGELYEVPLTEYLKRPGVQKTRLAAGDSIFVDTTFELEDAQAFFTEQIALATYKQDAQIHALNQMNSAMNLRRSALEEARSNFLSRLELDSVDRDFVYLTGEVKTPSRFPLPFGKTASLADALFENGGSQNMTANPARVYVLRGQPGSDRITAYNLNYRDATNLVLATKFQMRPNDVVFLSEQPITKWNRVVQQLVPSLLTSSATLAAN</sequence>
<keyword evidence="12" id="KW-0564">Palmitate</keyword>
<dbReference type="GO" id="GO:0009279">
    <property type="term" value="C:cell outer membrane"/>
    <property type="evidence" value="ECO:0007669"/>
    <property type="project" value="UniProtKB-SubCell"/>
</dbReference>
<comment type="caution">
    <text evidence="18">The sequence shown here is derived from an EMBL/GenBank/DDBJ whole genome shotgun (WGS) entry which is preliminary data.</text>
</comment>
<dbReference type="InterPro" id="IPR003715">
    <property type="entry name" value="Poly_export_N"/>
</dbReference>
<keyword evidence="9" id="KW-0406">Ion transport</keyword>
<evidence type="ECO:0000256" key="8">
    <source>
        <dbReference type="ARBA" id="ARBA00023047"/>
    </source>
</evidence>
<dbReference type="InterPro" id="IPR049712">
    <property type="entry name" value="Poly_export"/>
</dbReference>
<keyword evidence="7" id="KW-0732">Signal</keyword>
<evidence type="ECO:0000256" key="6">
    <source>
        <dbReference type="ARBA" id="ARBA00022692"/>
    </source>
</evidence>
<evidence type="ECO:0000256" key="2">
    <source>
        <dbReference type="ARBA" id="ARBA00009450"/>
    </source>
</evidence>
<feature type="domain" description="SLBB" evidence="17">
    <location>
        <begin position="166"/>
        <end position="244"/>
    </location>
</feature>
<dbReference type="PANTHER" id="PTHR33619:SF3">
    <property type="entry name" value="POLYSACCHARIDE EXPORT PROTEIN GFCE-RELATED"/>
    <property type="match status" value="1"/>
</dbReference>
<keyword evidence="14" id="KW-0449">Lipoprotein</keyword>
<keyword evidence="3" id="KW-0813">Transport</keyword>
<evidence type="ECO:0000259" key="16">
    <source>
        <dbReference type="Pfam" id="PF18412"/>
    </source>
</evidence>
<dbReference type="AlphaFoldDB" id="A3SJN2"/>
<dbReference type="EMBL" id="AALY01000001">
    <property type="protein sequence ID" value="EAP77563.1"/>
    <property type="molecule type" value="Genomic_DNA"/>
</dbReference>
<feature type="domain" description="Polysaccharide export protein N-terminal" evidence="15">
    <location>
        <begin position="77"/>
        <end position="160"/>
    </location>
</feature>
<dbReference type="InterPro" id="IPR040716">
    <property type="entry name" value="Wza_C"/>
</dbReference>
<evidence type="ECO:0000256" key="3">
    <source>
        <dbReference type="ARBA" id="ARBA00022448"/>
    </source>
</evidence>